<protein>
    <submittedName>
        <fullName evidence="2">Uncharacterized protein</fullName>
    </submittedName>
</protein>
<evidence type="ECO:0000256" key="1">
    <source>
        <dbReference type="SAM" id="MobiDB-lite"/>
    </source>
</evidence>
<dbReference type="Proteomes" id="UP001470230">
    <property type="component" value="Unassembled WGS sequence"/>
</dbReference>
<proteinExistence type="predicted"/>
<sequence>MNHQNPNQQTDFHEFPKPSDPFDYSPSNNNNIQITNMYQNFQMTPPRHQISDQRELIFPFSPTIYSPGNNSNIQTANMYQNFQMTPPRHQILDQREFQRLPLPFEPLPDTICDTPFVISKEILEKQTNARKKKKINKIEVYSFYSNNGYNATIRKFGIGLARLKKIIQNKGKYEHKKKRMTK</sequence>
<feature type="compositionally biased region" description="Polar residues" evidence="1">
    <location>
        <begin position="1"/>
        <end position="10"/>
    </location>
</feature>
<gene>
    <name evidence="2" type="ORF">M9Y10_043568</name>
</gene>
<organism evidence="2 3">
    <name type="scientific">Tritrichomonas musculus</name>
    <dbReference type="NCBI Taxonomy" id="1915356"/>
    <lineage>
        <taxon>Eukaryota</taxon>
        <taxon>Metamonada</taxon>
        <taxon>Parabasalia</taxon>
        <taxon>Tritrichomonadida</taxon>
        <taxon>Tritrichomonadidae</taxon>
        <taxon>Tritrichomonas</taxon>
    </lineage>
</organism>
<evidence type="ECO:0000313" key="3">
    <source>
        <dbReference type="Proteomes" id="UP001470230"/>
    </source>
</evidence>
<comment type="caution">
    <text evidence="2">The sequence shown here is derived from an EMBL/GenBank/DDBJ whole genome shotgun (WGS) entry which is preliminary data.</text>
</comment>
<feature type="region of interest" description="Disordered" evidence="1">
    <location>
        <begin position="1"/>
        <end position="29"/>
    </location>
</feature>
<name>A0ABR2K0Q4_9EUKA</name>
<keyword evidence="3" id="KW-1185">Reference proteome</keyword>
<evidence type="ECO:0000313" key="2">
    <source>
        <dbReference type="EMBL" id="KAK8884458.1"/>
    </source>
</evidence>
<dbReference type="EMBL" id="JAPFFF010000008">
    <property type="protein sequence ID" value="KAK8884458.1"/>
    <property type="molecule type" value="Genomic_DNA"/>
</dbReference>
<reference evidence="2 3" key="1">
    <citation type="submission" date="2024-04" db="EMBL/GenBank/DDBJ databases">
        <title>Tritrichomonas musculus Genome.</title>
        <authorList>
            <person name="Alves-Ferreira E."/>
            <person name="Grigg M."/>
            <person name="Lorenzi H."/>
            <person name="Galac M."/>
        </authorList>
    </citation>
    <scope>NUCLEOTIDE SEQUENCE [LARGE SCALE GENOMIC DNA]</scope>
    <source>
        <strain evidence="2 3">EAF2021</strain>
    </source>
</reference>
<accession>A0ABR2K0Q4</accession>